<evidence type="ECO:0000313" key="4">
    <source>
        <dbReference type="Proteomes" id="UP001159405"/>
    </source>
</evidence>
<feature type="non-terminal residue" evidence="3">
    <location>
        <position position="171"/>
    </location>
</feature>
<dbReference type="InterPro" id="IPR013783">
    <property type="entry name" value="Ig-like_fold"/>
</dbReference>
<dbReference type="Pfam" id="PF02494">
    <property type="entry name" value="HYR"/>
    <property type="match status" value="1"/>
</dbReference>
<comment type="caution">
    <text evidence="3">The sequence shown here is derived from an EMBL/GenBank/DDBJ whole genome shotgun (WGS) entry which is preliminary data.</text>
</comment>
<keyword evidence="4" id="KW-1185">Reference proteome</keyword>
<dbReference type="PANTHER" id="PTHR24273">
    <property type="entry name" value="FI04643P-RELATED"/>
    <property type="match status" value="1"/>
</dbReference>
<accession>A0ABN8NCY6</accession>
<reference evidence="3 4" key="1">
    <citation type="submission" date="2022-05" db="EMBL/GenBank/DDBJ databases">
        <authorList>
            <consortium name="Genoscope - CEA"/>
            <person name="William W."/>
        </authorList>
    </citation>
    <scope>NUCLEOTIDE SEQUENCE [LARGE SCALE GENOMIC DNA]</scope>
</reference>
<dbReference type="PANTHER" id="PTHR24273:SF32">
    <property type="entry name" value="HYALIN"/>
    <property type="match status" value="1"/>
</dbReference>
<evidence type="ECO:0000259" key="2">
    <source>
        <dbReference type="PROSITE" id="PS50825"/>
    </source>
</evidence>
<feature type="domain" description="HYR" evidence="2">
    <location>
        <begin position="11"/>
        <end position="95"/>
    </location>
</feature>
<dbReference type="EMBL" id="CALNXK010000017">
    <property type="protein sequence ID" value="CAH3104578.1"/>
    <property type="molecule type" value="Genomic_DNA"/>
</dbReference>
<proteinExistence type="predicted"/>
<protein>
    <recommendedName>
        <fullName evidence="2">HYR domain-containing protein</fullName>
    </recommendedName>
</protein>
<dbReference type="Proteomes" id="UP001159405">
    <property type="component" value="Unassembled WGS sequence"/>
</dbReference>
<sequence>MYYLLQCYLTTDIEPPTLTYCPEDITIEEIQGDRIRVNWQRATFTDNSGDLPTIISNRQNGDEFSVPGSYEIVYTASDSSGNTNKNCTFRITLKTGVNPSSIKLSNLQYHYYDGDPHNSNVQATIKENFYQLLTSQFVPPFFCPSPLNLCLKDEMLVTLGSSVNHKLKPAW</sequence>
<gene>
    <name evidence="3" type="ORF">PLOB_00012434</name>
</gene>
<dbReference type="Gene3D" id="2.60.40.10">
    <property type="entry name" value="Immunoglobulins"/>
    <property type="match status" value="1"/>
</dbReference>
<keyword evidence="1" id="KW-0677">Repeat</keyword>
<evidence type="ECO:0000256" key="1">
    <source>
        <dbReference type="ARBA" id="ARBA00022737"/>
    </source>
</evidence>
<organism evidence="3 4">
    <name type="scientific">Porites lobata</name>
    <dbReference type="NCBI Taxonomy" id="104759"/>
    <lineage>
        <taxon>Eukaryota</taxon>
        <taxon>Metazoa</taxon>
        <taxon>Cnidaria</taxon>
        <taxon>Anthozoa</taxon>
        <taxon>Hexacorallia</taxon>
        <taxon>Scleractinia</taxon>
        <taxon>Fungiina</taxon>
        <taxon>Poritidae</taxon>
        <taxon>Porites</taxon>
    </lineage>
</organism>
<dbReference type="PROSITE" id="PS50825">
    <property type="entry name" value="HYR"/>
    <property type="match status" value="1"/>
</dbReference>
<name>A0ABN8NCY6_9CNID</name>
<evidence type="ECO:0000313" key="3">
    <source>
        <dbReference type="EMBL" id="CAH3104578.1"/>
    </source>
</evidence>
<dbReference type="InterPro" id="IPR003410">
    <property type="entry name" value="HYR_dom"/>
</dbReference>